<keyword evidence="4 10" id="KW-0479">Metal-binding</keyword>
<evidence type="ECO:0000256" key="8">
    <source>
        <dbReference type="ARBA" id="ARBA00023172"/>
    </source>
</evidence>
<comment type="cofactor">
    <cofactor evidence="10">
        <name>Mg(2+)</name>
        <dbReference type="ChEBI" id="CHEBI:18420"/>
    </cofactor>
    <cofactor evidence="10">
        <name>Mn(2+)</name>
        <dbReference type="ChEBI" id="CHEBI:29035"/>
    </cofactor>
    <text evidence="10">Probably binds two magnesium or manganese ions per subunit.</text>
</comment>
<dbReference type="Gene3D" id="3.60.10.10">
    <property type="entry name" value="Endonuclease/exonuclease/phosphatase"/>
    <property type="match status" value="1"/>
</dbReference>
<evidence type="ECO:0000313" key="14">
    <source>
        <dbReference type="Proteomes" id="UP000002281"/>
    </source>
</evidence>
<dbReference type="Pfam" id="PF03372">
    <property type="entry name" value="Exo_endo_phos"/>
    <property type="match status" value="1"/>
</dbReference>
<feature type="binding site" evidence="10">
    <location>
        <position position="164"/>
    </location>
    <ligand>
        <name>Mg(2+)</name>
        <dbReference type="ChEBI" id="CHEBI:18420"/>
        <label>1</label>
    </ligand>
</feature>
<keyword evidence="9" id="KW-0234">DNA repair</keyword>
<evidence type="ECO:0000259" key="12">
    <source>
        <dbReference type="Pfam" id="PF03372"/>
    </source>
</evidence>
<keyword evidence="8" id="KW-0233">DNA recombination</keyword>
<comment type="similarity">
    <text evidence="2">Belongs to the DNA repair enzymes AP/ExoA family.</text>
</comment>
<keyword evidence="5" id="KW-0227">DNA damage</keyword>
<keyword evidence="14" id="KW-1185">Reference proteome</keyword>
<name>A0A9L0S8H9_HORSE</name>
<dbReference type="InterPro" id="IPR004808">
    <property type="entry name" value="AP_endonuc_1"/>
</dbReference>
<feature type="binding site" evidence="10">
    <location>
        <position position="162"/>
    </location>
    <ligand>
        <name>Mg(2+)</name>
        <dbReference type="ChEBI" id="CHEBI:18420"/>
        <label>1</label>
    </ligand>
</feature>
<reference evidence="13" key="3">
    <citation type="submission" date="2025-09" db="UniProtKB">
        <authorList>
            <consortium name="Ensembl"/>
        </authorList>
    </citation>
    <scope>IDENTIFICATION</scope>
    <source>
        <strain evidence="13">Thoroughbred</strain>
    </source>
</reference>
<evidence type="ECO:0000256" key="10">
    <source>
        <dbReference type="PIRSR" id="PIRSR604808-2"/>
    </source>
</evidence>
<keyword evidence="10" id="KW-0464">Manganese</keyword>
<evidence type="ECO:0000256" key="5">
    <source>
        <dbReference type="ARBA" id="ARBA00022763"/>
    </source>
</evidence>
<evidence type="ECO:0000256" key="1">
    <source>
        <dbReference type="ARBA" id="ARBA00000493"/>
    </source>
</evidence>
<dbReference type="PANTHER" id="PTHR22748">
    <property type="entry name" value="AP ENDONUCLEASE"/>
    <property type="match status" value="1"/>
</dbReference>
<dbReference type="GeneTree" id="ENSGT00950000183016"/>
<dbReference type="CDD" id="cd09076">
    <property type="entry name" value="L1-EN"/>
    <property type="match status" value="1"/>
</dbReference>
<feature type="binding site" evidence="10">
    <location>
        <position position="60"/>
    </location>
    <ligand>
        <name>Mg(2+)</name>
        <dbReference type="ChEBI" id="CHEBI:18420"/>
        <label>1</label>
    </ligand>
</feature>
<dbReference type="PANTHER" id="PTHR22748:SF25">
    <property type="entry name" value="ENDONUCLEASE_EXONUCLEASE_PHOSPHATASE DOMAIN-CONTAINING PROTEIN"/>
    <property type="match status" value="1"/>
</dbReference>
<evidence type="ECO:0000256" key="7">
    <source>
        <dbReference type="ARBA" id="ARBA00022842"/>
    </source>
</evidence>
<dbReference type="InterPro" id="IPR005135">
    <property type="entry name" value="Endo/exonuclease/phosphatase"/>
</dbReference>
<feature type="domain" description="Endonuclease/exonuclease/phosphatase" evidence="12">
    <location>
        <begin position="28"/>
        <end position="229"/>
    </location>
</feature>
<dbReference type="InterPro" id="IPR036691">
    <property type="entry name" value="Endo/exonu/phosph_ase_sf"/>
</dbReference>
<dbReference type="GO" id="GO:0008311">
    <property type="term" value="F:double-stranded DNA 3'-5' DNA exonuclease activity"/>
    <property type="evidence" value="ECO:0007669"/>
    <property type="project" value="UniProtKB-EC"/>
</dbReference>
<evidence type="ECO:0000256" key="11">
    <source>
        <dbReference type="PIRSR" id="PIRSR604808-3"/>
    </source>
</evidence>
<keyword evidence="6" id="KW-0378">Hydrolase</keyword>
<dbReference type="EC" id="3.1.11.2" evidence="3"/>
<feature type="binding site" evidence="10">
    <location>
        <position position="31"/>
    </location>
    <ligand>
        <name>Mg(2+)</name>
        <dbReference type="ChEBI" id="CHEBI:18420"/>
        <label>1</label>
    </ligand>
</feature>
<reference evidence="13 14" key="1">
    <citation type="journal article" date="2009" name="Science">
        <title>Genome sequence, comparative analysis, and population genetics of the domestic horse.</title>
        <authorList>
            <consortium name="Broad Institute Genome Sequencing Platform"/>
            <consortium name="Broad Institute Whole Genome Assembly Team"/>
            <person name="Wade C.M."/>
            <person name="Giulotto E."/>
            <person name="Sigurdsson S."/>
            <person name="Zoli M."/>
            <person name="Gnerre S."/>
            <person name="Imsland F."/>
            <person name="Lear T.L."/>
            <person name="Adelson D.L."/>
            <person name="Bailey E."/>
            <person name="Bellone R.R."/>
            <person name="Bloecker H."/>
            <person name="Distl O."/>
            <person name="Edgar R.C."/>
            <person name="Garber M."/>
            <person name="Leeb T."/>
            <person name="Mauceli E."/>
            <person name="MacLeod J.N."/>
            <person name="Penedo M.C.T."/>
            <person name="Raison J.M."/>
            <person name="Sharpe T."/>
            <person name="Vogel J."/>
            <person name="Andersson L."/>
            <person name="Antczak D.F."/>
            <person name="Biagi T."/>
            <person name="Binns M.M."/>
            <person name="Chowdhary B.P."/>
            <person name="Coleman S.J."/>
            <person name="Della Valle G."/>
            <person name="Fryc S."/>
            <person name="Guerin G."/>
            <person name="Hasegawa T."/>
            <person name="Hill E.W."/>
            <person name="Jurka J."/>
            <person name="Kiialainen A."/>
            <person name="Lindgren G."/>
            <person name="Liu J."/>
            <person name="Magnani E."/>
            <person name="Mickelson J.R."/>
            <person name="Murray J."/>
            <person name="Nergadze S.G."/>
            <person name="Onofrio R."/>
            <person name="Pedroni S."/>
            <person name="Piras M.F."/>
            <person name="Raudsepp T."/>
            <person name="Rocchi M."/>
            <person name="Roeed K.H."/>
            <person name="Ryder O.A."/>
            <person name="Searle S."/>
            <person name="Skow L."/>
            <person name="Swinburne J.E."/>
            <person name="Syvaenen A.C."/>
            <person name="Tozaki T."/>
            <person name="Valberg S.J."/>
            <person name="Vaudin M."/>
            <person name="White J.R."/>
            <person name="Zody M.C."/>
            <person name="Lander E.S."/>
            <person name="Lindblad-Toh K."/>
        </authorList>
    </citation>
    <scope>NUCLEOTIDE SEQUENCE [LARGE SCALE GENOMIC DNA]</scope>
    <source>
        <strain evidence="13 14">Thoroughbred</strain>
    </source>
</reference>
<sequence length="246" mass="28167">MGQEKREIQNNQKTRDKMAVLRPHILKITLNLNGFNFPIKRHRVGRWIKKQDPTIRCLKETRLSSKDKYRLRVKGWKMILKANGKEKKASVAILKSDKVGFKIKKAMRDKEGQYIMVKGILHQEDVTLINICAPNTGAPIYIKQLLTDLKEEINSNTIIVGDLNTPLTSVDRSSKQKVNKEMVELNKKLDQKDLCISRILCLKTAECTFFSGAHGTFSKIDHMLGNKASLHKFKKIEIISGILFQP</sequence>
<dbReference type="Proteomes" id="UP000002281">
    <property type="component" value="Chromosome 22"/>
</dbReference>
<dbReference type="AlphaFoldDB" id="A0A9L0S8H9"/>
<dbReference type="GO" id="GO:0006310">
    <property type="term" value="P:DNA recombination"/>
    <property type="evidence" value="ECO:0007669"/>
    <property type="project" value="UniProtKB-KW"/>
</dbReference>
<feature type="site" description="Transition state stabilizer" evidence="11">
    <location>
        <position position="164"/>
    </location>
</feature>
<organism evidence="13 14">
    <name type="scientific">Equus caballus</name>
    <name type="common">Horse</name>
    <dbReference type="NCBI Taxonomy" id="9796"/>
    <lineage>
        <taxon>Eukaryota</taxon>
        <taxon>Metazoa</taxon>
        <taxon>Chordata</taxon>
        <taxon>Craniata</taxon>
        <taxon>Vertebrata</taxon>
        <taxon>Euteleostomi</taxon>
        <taxon>Mammalia</taxon>
        <taxon>Eutheria</taxon>
        <taxon>Laurasiatheria</taxon>
        <taxon>Perissodactyla</taxon>
        <taxon>Equidae</taxon>
        <taxon>Equus</taxon>
    </lineage>
</organism>
<evidence type="ECO:0000256" key="9">
    <source>
        <dbReference type="ARBA" id="ARBA00023204"/>
    </source>
</evidence>
<dbReference type="SUPFAM" id="SSF56219">
    <property type="entry name" value="DNase I-like"/>
    <property type="match status" value="1"/>
</dbReference>
<dbReference type="GO" id="GO:0046872">
    <property type="term" value="F:metal ion binding"/>
    <property type="evidence" value="ECO:0007669"/>
    <property type="project" value="UniProtKB-KW"/>
</dbReference>
<proteinExistence type="inferred from homology"/>
<dbReference type="Ensembl" id="ENSECAT00000097077.1">
    <property type="protein sequence ID" value="ENSECAP00000072451.1"/>
    <property type="gene ID" value="ENSECAG00000046463.1"/>
</dbReference>
<evidence type="ECO:0000256" key="4">
    <source>
        <dbReference type="ARBA" id="ARBA00022723"/>
    </source>
</evidence>
<evidence type="ECO:0000256" key="2">
    <source>
        <dbReference type="ARBA" id="ARBA00007092"/>
    </source>
</evidence>
<keyword evidence="7 10" id="KW-0460">Magnesium</keyword>
<protein>
    <recommendedName>
        <fullName evidence="3">exodeoxyribonuclease III</fullName>
        <ecNumber evidence="3">3.1.11.2</ecNumber>
    </recommendedName>
</protein>
<evidence type="ECO:0000313" key="13">
    <source>
        <dbReference type="Ensembl" id="ENSECAP00000072451.1"/>
    </source>
</evidence>
<comment type="catalytic activity">
    <reaction evidence="1">
        <text>Exonucleolytic cleavage in the 3'- to 5'-direction to yield nucleoside 5'-phosphates.</text>
        <dbReference type="EC" id="3.1.11.2"/>
    </reaction>
</comment>
<evidence type="ECO:0000256" key="6">
    <source>
        <dbReference type="ARBA" id="ARBA00022801"/>
    </source>
</evidence>
<reference evidence="13" key="2">
    <citation type="submission" date="2025-08" db="UniProtKB">
        <authorList>
            <consortium name="Ensembl"/>
        </authorList>
    </citation>
    <scope>IDENTIFICATION</scope>
    <source>
        <strain evidence="13">Thoroughbred</strain>
    </source>
</reference>
<evidence type="ECO:0000256" key="3">
    <source>
        <dbReference type="ARBA" id="ARBA00012115"/>
    </source>
</evidence>
<dbReference type="GO" id="GO:0006281">
    <property type="term" value="P:DNA repair"/>
    <property type="evidence" value="ECO:0007669"/>
    <property type="project" value="UniProtKB-KW"/>
</dbReference>
<accession>A0A9L0S8H9</accession>